<evidence type="ECO:0000259" key="1">
    <source>
        <dbReference type="PROSITE" id="PS51704"/>
    </source>
</evidence>
<dbReference type="SUPFAM" id="SSF51695">
    <property type="entry name" value="PLC-like phosphodiesterases"/>
    <property type="match status" value="1"/>
</dbReference>
<keyword evidence="2" id="KW-0378">Hydrolase</keyword>
<accession>A0ABU1Z1Z8</accession>
<dbReference type="RefSeq" id="WP_310248566.1">
    <property type="nucleotide sequence ID" value="NZ_JAVDXX010000001.1"/>
</dbReference>
<dbReference type="Pfam" id="PF03009">
    <property type="entry name" value="GDPD"/>
    <property type="match status" value="1"/>
</dbReference>
<sequence length="272" mass="29913">MPRIFAHRGSSGRYAENTRAAFMQAIQDGADGLECDVRLTADGEVVVHHDAKLGRTSNGSGPVSEHSLAQLRGMDFSSWKNPSWPAEYGGVREQLLTLDDLLDIAEAAGRPIEVAIEVKHTPAHNPALDEAVLAILEARSTPSSLTFGNVSASIMSFSPTSVRRMIEVCGAEKVCMLIENKRLTKLQRSRQKAAMKMLDETAQLLAGPGVSFIRAHEEHVRRWIRQGTKHRVWTVDTLEDAHYLLDLGVEELTGNYPAELRQALQDAPTPTP</sequence>
<gene>
    <name evidence="2" type="ORF">J2S67_001909</name>
</gene>
<dbReference type="PANTHER" id="PTHR46211">
    <property type="entry name" value="GLYCEROPHOSPHORYL DIESTER PHOSPHODIESTERASE"/>
    <property type="match status" value="1"/>
</dbReference>
<evidence type="ECO:0000313" key="2">
    <source>
        <dbReference type="EMBL" id="MDR7294641.1"/>
    </source>
</evidence>
<dbReference type="EMBL" id="JAVDXX010000001">
    <property type="protein sequence ID" value="MDR7294641.1"/>
    <property type="molecule type" value="Genomic_DNA"/>
</dbReference>
<dbReference type="PANTHER" id="PTHR46211:SF1">
    <property type="entry name" value="GLYCEROPHOSPHODIESTER PHOSPHODIESTERASE, CYTOPLASMIC"/>
    <property type="match status" value="1"/>
</dbReference>
<reference evidence="2" key="1">
    <citation type="submission" date="2023-07" db="EMBL/GenBank/DDBJ databases">
        <title>Sequencing the genomes of 1000 actinobacteria strains.</title>
        <authorList>
            <person name="Klenk H.-P."/>
        </authorList>
    </citation>
    <scope>NUCLEOTIDE SEQUENCE</scope>
    <source>
        <strain evidence="2">DSM 13068</strain>
    </source>
</reference>
<organism evidence="2 3">
    <name type="scientific">Pseudoglutamicibacter albus</name>
    <dbReference type="NCBI Taxonomy" id="98671"/>
    <lineage>
        <taxon>Bacteria</taxon>
        <taxon>Bacillati</taxon>
        <taxon>Actinomycetota</taxon>
        <taxon>Actinomycetes</taxon>
        <taxon>Micrococcales</taxon>
        <taxon>Micrococcaceae</taxon>
        <taxon>Pseudoglutamicibacter</taxon>
    </lineage>
</organism>
<dbReference type="EC" id="3.1.4.46" evidence="2"/>
<dbReference type="Gene3D" id="3.20.20.190">
    <property type="entry name" value="Phosphatidylinositol (PI) phosphodiesterase"/>
    <property type="match status" value="1"/>
</dbReference>
<comment type="caution">
    <text evidence="2">The sequence shown here is derived from an EMBL/GenBank/DDBJ whole genome shotgun (WGS) entry which is preliminary data.</text>
</comment>
<evidence type="ECO:0000313" key="3">
    <source>
        <dbReference type="Proteomes" id="UP001180715"/>
    </source>
</evidence>
<dbReference type="InterPro" id="IPR017946">
    <property type="entry name" value="PLC-like_Pdiesterase_TIM-brl"/>
</dbReference>
<dbReference type="Proteomes" id="UP001180715">
    <property type="component" value="Unassembled WGS sequence"/>
</dbReference>
<name>A0ABU1Z1Z8_9MICC</name>
<dbReference type="PROSITE" id="PS51704">
    <property type="entry name" value="GP_PDE"/>
    <property type="match status" value="1"/>
</dbReference>
<proteinExistence type="predicted"/>
<dbReference type="GO" id="GO:0008889">
    <property type="term" value="F:glycerophosphodiester phosphodiesterase activity"/>
    <property type="evidence" value="ECO:0007669"/>
    <property type="project" value="UniProtKB-EC"/>
</dbReference>
<dbReference type="InterPro" id="IPR030395">
    <property type="entry name" value="GP_PDE_dom"/>
</dbReference>
<keyword evidence="3" id="KW-1185">Reference proteome</keyword>
<feature type="domain" description="GP-PDE" evidence="1">
    <location>
        <begin position="2"/>
        <end position="264"/>
    </location>
</feature>
<protein>
    <submittedName>
        <fullName evidence="2">Glycerophosphoryl diester phosphodiesterase</fullName>
        <ecNumber evidence="2">3.1.4.46</ecNumber>
    </submittedName>
</protein>